<dbReference type="EC" id="3.2.2.23" evidence="15"/>
<dbReference type="GO" id="GO:0008270">
    <property type="term" value="F:zinc ion binding"/>
    <property type="evidence" value="ECO:0007669"/>
    <property type="project" value="UniProtKB-UniRule"/>
</dbReference>
<dbReference type="Gene3D" id="1.10.8.50">
    <property type="match status" value="1"/>
</dbReference>
<keyword evidence="7 15" id="KW-0378">Hydrolase</keyword>
<dbReference type="SUPFAM" id="SSF81624">
    <property type="entry name" value="N-terminal domain of MutM-like DNA repair proteins"/>
    <property type="match status" value="1"/>
</dbReference>
<dbReference type="SUPFAM" id="SSF57716">
    <property type="entry name" value="Glucocorticoid receptor-like (DNA-binding domain)"/>
    <property type="match status" value="1"/>
</dbReference>
<keyword evidence="8 15" id="KW-0862">Zinc</keyword>
<dbReference type="GO" id="GO:0140078">
    <property type="term" value="F:class I DNA-(apurinic or apyrimidinic site) endonuclease activity"/>
    <property type="evidence" value="ECO:0007669"/>
    <property type="project" value="UniProtKB-EC"/>
</dbReference>
<dbReference type="SMART" id="SM00898">
    <property type="entry name" value="Fapy_DNA_glyco"/>
    <property type="match status" value="1"/>
</dbReference>
<name>A0A2P7S619_9HYPH</name>
<dbReference type="AlphaFoldDB" id="A0A2P7S619"/>
<evidence type="ECO:0000259" key="16">
    <source>
        <dbReference type="PROSITE" id="PS51066"/>
    </source>
</evidence>
<evidence type="ECO:0000256" key="13">
    <source>
        <dbReference type="ARBA" id="ARBA00023295"/>
    </source>
</evidence>
<keyword evidence="5 15" id="KW-0227">DNA damage</keyword>
<dbReference type="InterPro" id="IPR010663">
    <property type="entry name" value="Znf_FPG/IleRS"/>
</dbReference>
<evidence type="ECO:0000256" key="15">
    <source>
        <dbReference type="HAMAP-Rule" id="MF_00103"/>
    </source>
</evidence>
<protein>
    <recommendedName>
        <fullName evidence="15">Formamidopyrimidine-DNA glycosylase</fullName>
        <shortName evidence="15">Fapy-DNA glycosylase</shortName>
        <ecNumber evidence="15">3.2.2.23</ecNumber>
    </recommendedName>
    <alternativeName>
        <fullName evidence="15">DNA-(apurinic or apyrimidinic site) lyase MutM</fullName>
        <shortName evidence="15">AP lyase MutM</shortName>
        <ecNumber evidence="15">4.2.99.18</ecNumber>
    </alternativeName>
</protein>
<evidence type="ECO:0000256" key="11">
    <source>
        <dbReference type="ARBA" id="ARBA00023239"/>
    </source>
</evidence>
<evidence type="ECO:0000256" key="9">
    <source>
        <dbReference type="ARBA" id="ARBA00023125"/>
    </source>
</evidence>
<dbReference type="GO" id="GO:0006284">
    <property type="term" value="P:base-excision repair"/>
    <property type="evidence" value="ECO:0007669"/>
    <property type="project" value="InterPro"/>
</dbReference>
<dbReference type="OrthoDB" id="9800855at2"/>
<feature type="binding site" evidence="15">
    <location>
        <position position="168"/>
    </location>
    <ligand>
        <name>DNA</name>
        <dbReference type="ChEBI" id="CHEBI:16991"/>
    </ligand>
</feature>
<feature type="domain" description="FPG-type" evidence="16">
    <location>
        <begin position="259"/>
        <end position="295"/>
    </location>
</feature>
<comment type="catalytic activity">
    <reaction evidence="1 15">
        <text>Hydrolysis of DNA containing ring-opened 7-methylguanine residues, releasing 2,6-diamino-4-hydroxy-5-(N-methyl)formamidopyrimidine.</text>
        <dbReference type="EC" id="3.2.2.23"/>
    </reaction>
</comment>
<dbReference type="NCBIfam" id="NF002211">
    <property type="entry name" value="PRK01103.1"/>
    <property type="match status" value="1"/>
</dbReference>
<accession>A0A2P7S619</accession>
<dbReference type="Pfam" id="PF06827">
    <property type="entry name" value="zf-FPG_IleRS"/>
    <property type="match status" value="1"/>
</dbReference>
<feature type="active site" description="Proton donor; for delta-elimination activity" evidence="15">
    <location>
        <position position="285"/>
    </location>
</feature>
<dbReference type="InterPro" id="IPR035937">
    <property type="entry name" value="FPG_N"/>
</dbReference>
<dbReference type="PROSITE" id="PS01242">
    <property type="entry name" value="ZF_FPG_1"/>
    <property type="match status" value="1"/>
</dbReference>
<dbReference type="Pfam" id="PF06831">
    <property type="entry name" value="H2TH"/>
    <property type="match status" value="1"/>
</dbReference>
<comment type="function">
    <text evidence="15">Involved in base excision repair of DNA damaged by oxidation or by mutagenic agents. Acts as DNA glycosylase that recognizes and removes damaged bases. Has a preference for oxidized purines, such as 7,8-dihydro-8-oxoguanine (8-oxoG). Has AP (apurinic/apyrimidinic) lyase activity and introduces nicks in the DNA strand. Cleaves the DNA backbone by beta-delta elimination to generate a single-strand break at the site of the removed base with both 3'- and 5'-phosphates.</text>
</comment>
<dbReference type="CDD" id="cd08966">
    <property type="entry name" value="EcFpg-like_N"/>
    <property type="match status" value="1"/>
</dbReference>
<keyword evidence="6 15" id="KW-0863">Zinc-finger</keyword>
<evidence type="ECO:0000256" key="12">
    <source>
        <dbReference type="ARBA" id="ARBA00023268"/>
    </source>
</evidence>
<comment type="subunit">
    <text evidence="3 15">Monomer.</text>
</comment>
<dbReference type="HAMAP" id="MF_00103">
    <property type="entry name" value="Fapy_DNA_glycosyl"/>
    <property type="match status" value="1"/>
</dbReference>
<feature type="active site" description="Proton donor; for beta-elimination activity" evidence="15">
    <location>
        <position position="58"/>
    </location>
</feature>
<dbReference type="InterPro" id="IPR012319">
    <property type="entry name" value="FPG_cat"/>
</dbReference>
<dbReference type="GO" id="GO:0034039">
    <property type="term" value="F:8-oxo-7,8-dihydroguanine DNA N-glycosylase activity"/>
    <property type="evidence" value="ECO:0007669"/>
    <property type="project" value="TreeGrafter"/>
</dbReference>
<feature type="active site" description="Schiff-base intermediate with DNA" evidence="15">
    <location>
        <position position="2"/>
    </location>
</feature>
<keyword evidence="19" id="KW-1185">Reference proteome</keyword>
<keyword evidence="11 15" id="KW-0456">Lyase</keyword>
<dbReference type="PANTHER" id="PTHR22993:SF9">
    <property type="entry name" value="FORMAMIDOPYRIMIDINE-DNA GLYCOSYLASE"/>
    <property type="match status" value="1"/>
</dbReference>
<dbReference type="InterPro" id="IPR020629">
    <property type="entry name" value="FPG_Glyclase"/>
</dbReference>
<evidence type="ECO:0000256" key="14">
    <source>
        <dbReference type="ARBA" id="ARBA00044632"/>
    </source>
</evidence>
<dbReference type="SUPFAM" id="SSF46946">
    <property type="entry name" value="S13-like H2TH domain"/>
    <property type="match status" value="1"/>
</dbReference>
<feature type="binding site" evidence="15">
    <location>
        <position position="104"/>
    </location>
    <ligand>
        <name>DNA</name>
        <dbReference type="ChEBI" id="CHEBI:16991"/>
    </ligand>
</feature>
<feature type="binding site" evidence="15">
    <location>
        <position position="127"/>
    </location>
    <ligand>
        <name>DNA</name>
        <dbReference type="ChEBI" id="CHEBI:16991"/>
    </ligand>
</feature>
<sequence length="295" mass="32771">MPELPEVETVRRGLQPAMEGARIMRVETRRPDLRFPFPERFAERLEGRRIISLGRRAKYLTAHIEDAPVLICHLGMSGSFRVETDDQAQSPGDFHHERPKAAAHDHVVFHLEPPKGEPTRIVFNDPRRFGFMLFAENGAEHPMLTGLGVEPTGNALDGKLLAELFRDRRSPLKAALLDQRLIAGLGNIYVSEALWRAGLSPLRIAGTIAKPGKKAAEASERLASSIRSVIADAIEAGGSSLRDYVHADGSLGYFQHSFSVYDREGQPCRTPGCKGHVERIVQSGRSTFYCPRCQR</sequence>
<evidence type="ECO:0000256" key="10">
    <source>
        <dbReference type="ARBA" id="ARBA00023204"/>
    </source>
</evidence>
<dbReference type="InterPro" id="IPR015886">
    <property type="entry name" value="H2TH_FPG"/>
</dbReference>
<dbReference type="FunFam" id="1.10.8.50:FF:000003">
    <property type="entry name" value="Formamidopyrimidine-DNA glycosylase"/>
    <property type="match status" value="1"/>
</dbReference>
<dbReference type="PANTHER" id="PTHR22993">
    <property type="entry name" value="FORMAMIDOPYRIMIDINE-DNA GLYCOSYLASE"/>
    <property type="match status" value="1"/>
</dbReference>
<dbReference type="PROSITE" id="PS51068">
    <property type="entry name" value="FPG_CAT"/>
    <property type="match status" value="1"/>
</dbReference>
<evidence type="ECO:0000313" key="19">
    <source>
        <dbReference type="Proteomes" id="UP000240653"/>
    </source>
</evidence>
<comment type="similarity">
    <text evidence="2 15">Belongs to the FPG family.</text>
</comment>
<dbReference type="SMART" id="SM01232">
    <property type="entry name" value="H2TH"/>
    <property type="match status" value="1"/>
</dbReference>
<dbReference type="PROSITE" id="PS51066">
    <property type="entry name" value="ZF_FPG_2"/>
    <property type="match status" value="1"/>
</dbReference>
<dbReference type="InterPro" id="IPR010979">
    <property type="entry name" value="Ribosomal_uS13-like_H2TH"/>
</dbReference>
<dbReference type="InterPro" id="IPR000214">
    <property type="entry name" value="Znf_DNA_glyclase/AP_lyase"/>
</dbReference>
<dbReference type="NCBIfam" id="TIGR00577">
    <property type="entry name" value="fpg"/>
    <property type="match status" value="1"/>
</dbReference>
<evidence type="ECO:0000256" key="8">
    <source>
        <dbReference type="ARBA" id="ARBA00022833"/>
    </source>
</evidence>
<organism evidence="18 19">
    <name type="scientific">Pseudaminobacter soli</name>
    <name type="common">ex Li et al. 2025</name>
    <dbReference type="NCBI Taxonomy" id="1295366"/>
    <lineage>
        <taxon>Bacteria</taxon>
        <taxon>Pseudomonadati</taxon>
        <taxon>Pseudomonadota</taxon>
        <taxon>Alphaproteobacteria</taxon>
        <taxon>Hyphomicrobiales</taxon>
        <taxon>Phyllobacteriaceae</taxon>
        <taxon>Pseudaminobacter</taxon>
    </lineage>
</organism>
<gene>
    <name evidence="15" type="primary">mutM</name>
    <name evidence="15" type="synonym">fpg</name>
    <name evidence="18" type="ORF">C7I85_21265</name>
</gene>
<evidence type="ECO:0000256" key="3">
    <source>
        <dbReference type="ARBA" id="ARBA00011245"/>
    </source>
</evidence>
<dbReference type="Pfam" id="PF01149">
    <property type="entry name" value="Fapy_DNA_glyco"/>
    <property type="match status" value="1"/>
</dbReference>
<keyword evidence="10 15" id="KW-0234">DNA repair</keyword>
<dbReference type="RefSeq" id="WP_106726032.1">
    <property type="nucleotide sequence ID" value="NZ_PXYL01000012.1"/>
</dbReference>
<comment type="caution">
    <text evidence="18">The sequence shown here is derived from an EMBL/GenBank/DDBJ whole genome shotgun (WGS) entry which is preliminary data.</text>
</comment>
<comment type="catalytic activity">
    <reaction evidence="14 15">
        <text>2'-deoxyribonucleotide-(2'-deoxyribose 5'-phosphate)-2'-deoxyribonucleotide-DNA = a 3'-end 2'-deoxyribonucleotide-(2,3-dehydro-2,3-deoxyribose 5'-phosphate)-DNA + a 5'-end 5'-phospho-2'-deoxyribonucleoside-DNA + H(+)</text>
        <dbReference type="Rhea" id="RHEA:66592"/>
        <dbReference type="Rhea" id="RHEA-COMP:13180"/>
        <dbReference type="Rhea" id="RHEA-COMP:16897"/>
        <dbReference type="Rhea" id="RHEA-COMP:17067"/>
        <dbReference type="ChEBI" id="CHEBI:15378"/>
        <dbReference type="ChEBI" id="CHEBI:136412"/>
        <dbReference type="ChEBI" id="CHEBI:157695"/>
        <dbReference type="ChEBI" id="CHEBI:167181"/>
        <dbReference type="EC" id="4.2.99.18"/>
    </reaction>
</comment>
<dbReference type="EMBL" id="PXYL01000012">
    <property type="protein sequence ID" value="PSJ57900.1"/>
    <property type="molecule type" value="Genomic_DNA"/>
</dbReference>
<dbReference type="EC" id="4.2.99.18" evidence="15"/>
<dbReference type="Gene3D" id="3.20.190.10">
    <property type="entry name" value="MutM-like, N-terminal"/>
    <property type="match status" value="1"/>
</dbReference>
<keyword evidence="4 15" id="KW-0479">Metal-binding</keyword>
<dbReference type="Proteomes" id="UP000240653">
    <property type="component" value="Unassembled WGS sequence"/>
</dbReference>
<evidence type="ECO:0000313" key="18">
    <source>
        <dbReference type="EMBL" id="PSJ57900.1"/>
    </source>
</evidence>
<evidence type="ECO:0000256" key="2">
    <source>
        <dbReference type="ARBA" id="ARBA00009409"/>
    </source>
</evidence>
<evidence type="ECO:0000256" key="7">
    <source>
        <dbReference type="ARBA" id="ARBA00022801"/>
    </source>
</evidence>
<keyword evidence="13 15" id="KW-0326">Glycosidase</keyword>
<keyword evidence="12 15" id="KW-0511">Multifunctional enzyme</keyword>
<evidence type="ECO:0000256" key="5">
    <source>
        <dbReference type="ARBA" id="ARBA00022763"/>
    </source>
</evidence>
<reference evidence="18 19" key="1">
    <citation type="submission" date="2018-03" db="EMBL/GenBank/DDBJ databases">
        <title>The draft genome of Mesorhizobium soli JCM 19897.</title>
        <authorList>
            <person name="Li L."/>
            <person name="Liu L."/>
            <person name="Liang L."/>
            <person name="Wang T."/>
            <person name="Zhang X."/>
        </authorList>
    </citation>
    <scope>NUCLEOTIDE SEQUENCE [LARGE SCALE GENOMIC DNA]</scope>
    <source>
        <strain evidence="18 19">JCM 19897</strain>
    </source>
</reference>
<evidence type="ECO:0000259" key="17">
    <source>
        <dbReference type="PROSITE" id="PS51068"/>
    </source>
</evidence>
<proteinExistence type="inferred from homology"/>
<evidence type="ECO:0000256" key="4">
    <source>
        <dbReference type="ARBA" id="ARBA00022723"/>
    </source>
</evidence>
<feature type="active site" description="Proton donor" evidence="15">
    <location>
        <position position="3"/>
    </location>
</feature>
<evidence type="ECO:0000256" key="6">
    <source>
        <dbReference type="ARBA" id="ARBA00022771"/>
    </source>
</evidence>
<keyword evidence="9 15" id="KW-0238">DNA-binding</keyword>
<comment type="cofactor">
    <cofactor evidence="15">
        <name>Zn(2+)</name>
        <dbReference type="ChEBI" id="CHEBI:29105"/>
    </cofactor>
    <text evidence="15">Binds 1 zinc ion per subunit.</text>
</comment>
<evidence type="ECO:0000256" key="1">
    <source>
        <dbReference type="ARBA" id="ARBA00001668"/>
    </source>
</evidence>
<dbReference type="InterPro" id="IPR015887">
    <property type="entry name" value="DNA_glyclase_Znf_dom_DNA_BS"/>
</dbReference>
<dbReference type="GO" id="GO:0003684">
    <property type="term" value="F:damaged DNA binding"/>
    <property type="evidence" value="ECO:0007669"/>
    <property type="project" value="InterPro"/>
</dbReference>
<feature type="domain" description="Formamidopyrimidine-DNA glycosylase catalytic" evidence="17">
    <location>
        <begin position="2"/>
        <end position="130"/>
    </location>
</feature>